<dbReference type="GO" id="GO:0006508">
    <property type="term" value="P:proteolysis"/>
    <property type="evidence" value="ECO:0007669"/>
    <property type="project" value="UniProtKB-KW"/>
</dbReference>
<dbReference type="PATRIC" id="fig|1415166.3.peg.613"/>
<evidence type="ECO:0000313" key="3">
    <source>
        <dbReference type="Proteomes" id="UP000019150"/>
    </source>
</evidence>
<keyword evidence="3" id="KW-1185">Reference proteome</keyword>
<organism evidence="2 3">
    <name type="scientific">Nocardia nova SH22a</name>
    <dbReference type="NCBI Taxonomy" id="1415166"/>
    <lineage>
        <taxon>Bacteria</taxon>
        <taxon>Bacillati</taxon>
        <taxon>Actinomycetota</taxon>
        <taxon>Actinomycetes</taxon>
        <taxon>Mycobacteriales</taxon>
        <taxon>Nocardiaceae</taxon>
        <taxon>Nocardia</taxon>
    </lineage>
</organism>
<accession>W5TDV8</accession>
<dbReference type="AlphaFoldDB" id="W5TDV8"/>
<evidence type="ECO:0000259" key="1">
    <source>
        <dbReference type="Pfam" id="PF02517"/>
    </source>
</evidence>
<dbReference type="InterPro" id="IPR003675">
    <property type="entry name" value="Rce1/LyrA-like_dom"/>
</dbReference>
<dbReference type="eggNOG" id="COG1266">
    <property type="taxonomic scope" value="Bacteria"/>
</dbReference>
<dbReference type="HOGENOM" id="CLU_088558_1_0_11"/>
<protein>
    <submittedName>
        <fullName evidence="2">Putative protease</fullName>
    </submittedName>
</protein>
<gene>
    <name evidence="2" type="ORF">NONO_c05990</name>
</gene>
<dbReference type="Proteomes" id="UP000019150">
    <property type="component" value="Chromosome"/>
</dbReference>
<dbReference type="GO" id="GO:0004175">
    <property type="term" value="F:endopeptidase activity"/>
    <property type="evidence" value="ECO:0007669"/>
    <property type="project" value="UniProtKB-ARBA"/>
</dbReference>
<dbReference type="GO" id="GO:0080120">
    <property type="term" value="P:CAAX-box protein maturation"/>
    <property type="evidence" value="ECO:0007669"/>
    <property type="project" value="UniProtKB-ARBA"/>
</dbReference>
<feature type="domain" description="CAAX prenyl protease 2/Lysostaphin resistance protein A-like" evidence="1">
    <location>
        <begin position="106"/>
        <end position="197"/>
    </location>
</feature>
<proteinExistence type="predicted"/>
<keyword evidence="2" id="KW-0645">Protease</keyword>
<reference evidence="2 3" key="1">
    <citation type="journal article" date="2014" name="Appl. Environ. Microbiol.">
        <title>Insights into the Microbial Degradation of Rubber and Gutta-Percha by Analysis of the Complete Genome of Nocardia nova SH22a.</title>
        <authorList>
            <person name="Luo Q."/>
            <person name="Hiessl S."/>
            <person name="Poehlein A."/>
            <person name="Daniel R."/>
            <person name="Steinbuchel A."/>
        </authorList>
    </citation>
    <scope>NUCLEOTIDE SEQUENCE [LARGE SCALE GENOMIC DNA]</scope>
    <source>
        <strain evidence="2">SH22a</strain>
    </source>
</reference>
<dbReference type="Pfam" id="PF02517">
    <property type="entry name" value="Rce1-like"/>
    <property type="match status" value="1"/>
</dbReference>
<dbReference type="EMBL" id="CP006850">
    <property type="protein sequence ID" value="AHH15411.1"/>
    <property type="molecule type" value="Genomic_DNA"/>
</dbReference>
<keyword evidence="2" id="KW-0378">Hydrolase</keyword>
<dbReference type="STRING" id="1415166.NONO_c05990"/>
<evidence type="ECO:0000313" key="2">
    <source>
        <dbReference type="EMBL" id="AHH15411.1"/>
    </source>
</evidence>
<sequence length="211" mass="21661">MVKSSRVGLRAVGGAALALLWSNVVLPRSGLGIRGRTLANAAFATGYTSALGGRPNWGSARGWRWGAAASGVIGAGYAAALAIPPVRERLAVTTDRAPEVGVVEWVTIHIPLGTAYSEEAIFRGTLDPLLEQAAGPMGKWCGALIFGLWHIHPGRAAGDNVAATIAATTLGGLFFSWLRHRTDSATAPALAHLAVNAGGALAPRVARALGT</sequence>
<dbReference type="KEGG" id="nno:NONO_c05990"/>
<name>W5TDV8_9NOCA</name>